<protein>
    <recommendedName>
        <fullName evidence="1">DUF4261 domain-containing protein</fullName>
    </recommendedName>
</protein>
<evidence type="ECO:0000313" key="2">
    <source>
        <dbReference type="EMBL" id="AKU95846.1"/>
    </source>
</evidence>
<feature type="domain" description="DUF4261" evidence="1">
    <location>
        <begin position="182"/>
        <end position="252"/>
    </location>
</feature>
<dbReference type="STRING" id="1391654.AKJ09_02510"/>
<dbReference type="AlphaFoldDB" id="A0A0K1PR44"/>
<dbReference type="OrthoDB" id="4404312at2"/>
<gene>
    <name evidence="2" type="ORF">AKJ09_02510</name>
</gene>
<dbReference type="KEGG" id="llu:AKJ09_02510"/>
<dbReference type="Proteomes" id="UP000064967">
    <property type="component" value="Chromosome"/>
</dbReference>
<dbReference type="RefSeq" id="WP_146647223.1">
    <property type="nucleotide sequence ID" value="NZ_CP012333.1"/>
</dbReference>
<evidence type="ECO:0000259" key="1">
    <source>
        <dbReference type="Pfam" id="PF14080"/>
    </source>
</evidence>
<dbReference type="EMBL" id="CP012333">
    <property type="protein sequence ID" value="AKU95846.1"/>
    <property type="molecule type" value="Genomic_DNA"/>
</dbReference>
<name>A0A0K1PR44_9BACT</name>
<keyword evidence="3" id="KW-1185">Reference proteome</keyword>
<accession>A0A0K1PR44</accession>
<sequence>MSNLFMGQGIASPCKVMAMILAREPRMPAPEAVRRELAKTHHVKIDHAGGAMWAMDVDGQPSFVGLMPMPIPWSQLEGPCATAWWWPEATPICKASPAHFVVSTQSDDGDVFAANLRLTAIVAAFARAAEAPAVYWGAGAVVRSTVDFAEQADMATREYLPLRLWLEVRVTPEGKNDSFFATTGMTAFGLMEIETIAPRAQTDHVLDRMFNLAHYLCDSGPVLEHGHTIGLSADERVEISHRPSRWKRPGNVIFLSW</sequence>
<proteinExistence type="predicted"/>
<dbReference type="InterPro" id="IPR025357">
    <property type="entry name" value="DUF4261"/>
</dbReference>
<evidence type="ECO:0000313" key="3">
    <source>
        <dbReference type="Proteomes" id="UP000064967"/>
    </source>
</evidence>
<organism evidence="2 3">
    <name type="scientific">Labilithrix luteola</name>
    <dbReference type="NCBI Taxonomy" id="1391654"/>
    <lineage>
        <taxon>Bacteria</taxon>
        <taxon>Pseudomonadati</taxon>
        <taxon>Myxococcota</taxon>
        <taxon>Polyangia</taxon>
        <taxon>Polyangiales</taxon>
        <taxon>Labilitrichaceae</taxon>
        <taxon>Labilithrix</taxon>
    </lineage>
</organism>
<reference evidence="2 3" key="1">
    <citation type="submission" date="2015-08" db="EMBL/GenBank/DDBJ databases">
        <authorList>
            <person name="Babu N.S."/>
            <person name="Beckwith C.J."/>
            <person name="Beseler K.G."/>
            <person name="Brison A."/>
            <person name="Carone J.V."/>
            <person name="Caskin T.P."/>
            <person name="Diamond M."/>
            <person name="Durham M.E."/>
            <person name="Foxe J.M."/>
            <person name="Go M."/>
            <person name="Henderson B.A."/>
            <person name="Jones I.B."/>
            <person name="McGettigan J.A."/>
            <person name="Micheletti S.J."/>
            <person name="Nasrallah M.E."/>
            <person name="Ortiz D."/>
            <person name="Piller C.R."/>
            <person name="Privatt S.R."/>
            <person name="Schneider S.L."/>
            <person name="Sharp S."/>
            <person name="Smith T.C."/>
            <person name="Stanton J.D."/>
            <person name="Ullery H.E."/>
            <person name="Wilson R.J."/>
            <person name="Serrano M.G."/>
            <person name="Buck G."/>
            <person name="Lee V."/>
            <person name="Wang Y."/>
            <person name="Carvalho R."/>
            <person name="Voegtly L."/>
            <person name="Shi R."/>
            <person name="Duckworth R."/>
            <person name="Johnson A."/>
            <person name="Loviza R."/>
            <person name="Walstead R."/>
            <person name="Shah Z."/>
            <person name="Kiflezghi M."/>
            <person name="Wade K."/>
            <person name="Ball S.L."/>
            <person name="Bradley K.W."/>
            <person name="Asai D.J."/>
            <person name="Bowman C.A."/>
            <person name="Russell D.A."/>
            <person name="Pope W.H."/>
            <person name="Jacobs-Sera D."/>
            <person name="Hendrix R.W."/>
            <person name="Hatfull G.F."/>
        </authorList>
    </citation>
    <scope>NUCLEOTIDE SEQUENCE [LARGE SCALE GENOMIC DNA]</scope>
    <source>
        <strain evidence="2 3">DSM 27648</strain>
    </source>
</reference>
<dbReference type="Pfam" id="PF14080">
    <property type="entry name" value="DUF4261"/>
    <property type="match status" value="1"/>
</dbReference>